<feature type="compositionally biased region" description="Polar residues" evidence="1">
    <location>
        <begin position="69"/>
        <end position="79"/>
    </location>
</feature>
<sequence>MNSYLHIKSFLGQEQTIERLGGWSPLSCKDKVKKIKNRLRNQRLLSIDQKKELEIPPALETECPVAYTSSRSVQRQAQRTSEKEESSQEPSRQGQRQRKLEQTLPTMVQEPQIGALSHGQCLQYGQDSYGIHRQGAGKDLQNLSMEIIQEIYFVKSSINVEIGKIDAKLTKTTLDIKDLKKNDQHSA</sequence>
<feature type="region of interest" description="Disordered" evidence="1">
    <location>
        <begin position="69"/>
        <end position="101"/>
    </location>
</feature>
<gene>
    <name evidence="2" type="ORF">O181_025902</name>
</gene>
<name>A0A9Q3CM43_9BASI</name>
<evidence type="ECO:0000313" key="3">
    <source>
        <dbReference type="Proteomes" id="UP000765509"/>
    </source>
</evidence>
<accession>A0A9Q3CM43</accession>
<reference evidence="2" key="1">
    <citation type="submission" date="2021-03" db="EMBL/GenBank/DDBJ databases">
        <title>Draft genome sequence of rust myrtle Austropuccinia psidii MF-1, a brazilian biotype.</title>
        <authorList>
            <person name="Quecine M.C."/>
            <person name="Pachon D.M.R."/>
            <person name="Bonatelli M.L."/>
            <person name="Correr F.H."/>
            <person name="Franceschini L.M."/>
            <person name="Leite T.F."/>
            <person name="Margarido G.R.A."/>
            <person name="Almeida C.A."/>
            <person name="Ferrarezi J.A."/>
            <person name="Labate C.A."/>
        </authorList>
    </citation>
    <scope>NUCLEOTIDE SEQUENCE</scope>
    <source>
        <strain evidence="2">MF-1</strain>
    </source>
</reference>
<organism evidence="2 3">
    <name type="scientific">Austropuccinia psidii MF-1</name>
    <dbReference type="NCBI Taxonomy" id="1389203"/>
    <lineage>
        <taxon>Eukaryota</taxon>
        <taxon>Fungi</taxon>
        <taxon>Dikarya</taxon>
        <taxon>Basidiomycota</taxon>
        <taxon>Pucciniomycotina</taxon>
        <taxon>Pucciniomycetes</taxon>
        <taxon>Pucciniales</taxon>
        <taxon>Sphaerophragmiaceae</taxon>
        <taxon>Austropuccinia</taxon>
    </lineage>
</organism>
<dbReference type="EMBL" id="AVOT02008515">
    <property type="protein sequence ID" value="MBW0486187.1"/>
    <property type="molecule type" value="Genomic_DNA"/>
</dbReference>
<dbReference type="AlphaFoldDB" id="A0A9Q3CM43"/>
<proteinExistence type="predicted"/>
<comment type="caution">
    <text evidence="2">The sequence shown here is derived from an EMBL/GenBank/DDBJ whole genome shotgun (WGS) entry which is preliminary data.</text>
</comment>
<protein>
    <submittedName>
        <fullName evidence="2">Uncharacterized protein</fullName>
    </submittedName>
</protein>
<keyword evidence="3" id="KW-1185">Reference proteome</keyword>
<evidence type="ECO:0000256" key="1">
    <source>
        <dbReference type="SAM" id="MobiDB-lite"/>
    </source>
</evidence>
<evidence type="ECO:0000313" key="2">
    <source>
        <dbReference type="EMBL" id="MBW0486187.1"/>
    </source>
</evidence>
<dbReference type="Proteomes" id="UP000765509">
    <property type="component" value="Unassembled WGS sequence"/>
</dbReference>